<feature type="domain" description="Gamma-butyrobetaine hydroxylase-like N-terminal" evidence="11">
    <location>
        <begin position="21"/>
        <end position="95"/>
    </location>
</feature>
<dbReference type="OMA" id="MPYFEYK"/>
<evidence type="ECO:0000256" key="9">
    <source>
        <dbReference type="ARBA" id="ARBA00023004"/>
    </source>
</evidence>
<comment type="cofactor">
    <cofactor evidence="1">
        <name>Fe(2+)</name>
        <dbReference type="ChEBI" id="CHEBI:29033"/>
    </cofactor>
</comment>
<proteinExistence type="inferred from homology"/>
<evidence type="ECO:0000313" key="12">
    <source>
        <dbReference type="Proteomes" id="UP000694845"/>
    </source>
</evidence>
<evidence type="ECO:0000256" key="1">
    <source>
        <dbReference type="ARBA" id="ARBA00001954"/>
    </source>
</evidence>
<dbReference type="GeneID" id="110974969"/>
<evidence type="ECO:0000256" key="6">
    <source>
        <dbReference type="ARBA" id="ARBA00022873"/>
    </source>
</evidence>
<dbReference type="GO" id="GO:0046872">
    <property type="term" value="F:metal ion binding"/>
    <property type="evidence" value="ECO:0007669"/>
    <property type="project" value="UniProtKB-KW"/>
</dbReference>
<dbReference type="Pfam" id="PF02668">
    <property type="entry name" value="TauD"/>
    <property type="match status" value="1"/>
</dbReference>
<evidence type="ECO:0000259" key="10">
    <source>
        <dbReference type="Pfam" id="PF02668"/>
    </source>
</evidence>
<dbReference type="OrthoDB" id="406634at2759"/>
<comment type="cofactor">
    <cofactor evidence="2">
        <name>L-ascorbate</name>
        <dbReference type="ChEBI" id="CHEBI:38290"/>
    </cofactor>
</comment>
<dbReference type="SUPFAM" id="SSF51197">
    <property type="entry name" value="Clavaminate synthase-like"/>
    <property type="match status" value="1"/>
</dbReference>
<dbReference type="InterPro" id="IPR010376">
    <property type="entry name" value="GBBH-like_N"/>
</dbReference>
<dbReference type="Pfam" id="PF06155">
    <property type="entry name" value="GBBH-like_N"/>
    <property type="match status" value="1"/>
</dbReference>
<accession>A0A8B7XPA9</accession>
<dbReference type="FunFam" id="3.30.2020.30:FF:000002">
    <property type="entry name" value="Putative gamma-butyrobetaine dioxygenase"/>
    <property type="match status" value="1"/>
</dbReference>
<dbReference type="Gene3D" id="3.60.130.10">
    <property type="entry name" value="Clavaminate synthase-like"/>
    <property type="match status" value="1"/>
</dbReference>
<keyword evidence="7" id="KW-0223">Dioxygenase</keyword>
<protein>
    <submittedName>
        <fullName evidence="13">Gamma-butyrobetaine dioxygenase-like</fullName>
    </submittedName>
</protein>
<dbReference type="InterPro" id="IPR003819">
    <property type="entry name" value="TauD/TfdA-like"/>
</dbReference>
<dbReference type="FunFam" id="3.60.130.10:FF:000001">
    <property type="entry name" value="Trimethyllysine dioxygenase, mitochondrial"/>
    <property type="match status" value="1"/>
</dbReference>
<dbReference type="Proteomes" id="UP000694845">
    <property type="component" value="Unplaced"/>
</dbReference>
<dbReference type="KEGG" id="aplc:110974969"/>
<comment type="similarity">
    <text evidence="4">Belongs to the gamma-BBH/TMLD family.</text>
</comment>
<dbReference type="UniPathway" id="UPA00118"/>
<dbReference type="GO" id="GO:0005739">
    <property type="term" value="C:mitochondrion"/>
    <property type="evidence" value="ECO:0007669"/>
    <property type="project" value="TreeGrafter"/>
</dbReference>
<evidence type="ECO:0000256" key="3">
    <source>
        <dbReference type="ARBA" id="ARBA00005022"/>
    </source>
</evidence>
<evidence type="ECO:0000256" key="2">
    <source>
        <dbReference type="ARBA" id="ARBA00001961"/>
    </source>
</evidence>
<dbReference type="PANTHER" id="PTHR10696">
    <property type="entry name" value="GAMMA-BUTYROBETAINE HYDROXYLASE-RELATED"/>
    <property type="match status" value="1"/>
</dbReference>
<dbReference type="GO" id="GO:0045329">
    <property type="term" value="P:carnitine biosynthetic process"/>
    <property type="evidence" value="ECO:0007669"/>
    <property type="project" value="UniProtKB-UniPathway"/>
</dbReference>
<name>A0A8B7XPA9_ACAPL</name>
<dbReference type="InterPro" id="IPR038492">
    <property type="entry name" value="GBBH-like_N_sf"/>
</dbReference>
<evidence type="ECO:0000313" key="13">
    <source>
        <dbReference type="RefSeq" id="XP_022082653.1"/>
    </source>
</evidence>
<dbReference type="GO" id="GO:0008336">
    <property type="term" value="F:gamma-butyrobetaine dioxygenase activity"/>
    <property type="evidence" value="ECO:0007669"/>
    <property type="project" value="TreeGrafter"/>
</dbReference>
<keyword evidence="8" id="KW-0560">Oxidoreductase</keyword>
<evidence type="ECO:0000256" key="7">
    <source>
        <dbReference type="ARBA" id="ARBA00022964"/>
    </source>
</evidence>
<gene>
    <name evidence="13" type="primary">LOC110974969</name>
</gene>
<feature type="domain" description="TauD/TfdA-like" evidence="10">
    <location>
        <begin position="116"/>
        <end position="369"/>
    </location>
</feature>
<evidence type="ECO:0000256" key="8">
    <source>
        <dbReference type="ARBA" id="ARBA00023002"/>
    </source>
</evidence>
<keyword evidence="9" id="KW-0408">Iron</keyword>
<reference evidence="13" key="1">
    <citation type="submission" date="2025-08" db="UniProtKB">
        <authorList>
            <consortium name="RefSeq"/>
        </authorList>
    </citation>
    <scope>IDENTIFICATION</scope>
</reference>
<dbReference type="AlphaFoldDB" id="A0A8B7XPA9"/>
<dbReference type="Gene3D" id="3.30.2020.30">
    <property type="match status" value="1"/>
</dbReference>
<evidence type="ECO:0000256" key="5">
    <source>
        <dbReference type="ARBA" id="ARBA00022723"/>
    </source>
</evidence>
<keyword evidence="12" id="KW-1185">Reference proteome</keyword>
<dbReference type="PANTHER" id="PTHR10696:SF33">
    <property type="entry name" value="GAMMA-BUTYROBETAINE DIOXYGENASE"/>
    <property type="match status" value="1"/>
</dbReference>
<sequence>MAASPRLTSVTRDDSTHWYRLAMDSGYEGTYPYVWLRDNCRCSECFSPAVTQRKVKMGDTNPDIKPSSESIVADGKVLRITWPNQHLSEFDAAFLNRQRFSEMQKDAVSCPKRQSWGADLNGRIPTFDFQKLLQDDLELYNWLDVLNTKGLAVVKGAPAKKGTMLQLAEKVAYMKKTSYGDTCHIFSTPTAERLMYSHQALPLHVDQPYMDYAPGIEMLQCIQRVNVHGGESQFVDGMRLAEQLKEESPKAYYLLTTREVDFETRVTCYDWLKPFHMKKSRPTIQLDKHGEFQAINYDTSFRSPSMSQVPVGEVADIYGALKLLFDIMYRPENVVHYLLAEGEMATFDNRRLLHARTAFTISGEGGRLMECGYLDWDEARSRMRILQESLGL</sequence>
<comment type="pathway">
    <text evidence="3">Amine and polyamine biosynthesis; carnitine biosynthesis.</text>
</comment>
<dbReference type="InterPro" id="IPR050411">
    <property type="entry name" value="AlphaKG_dependent_hydroxylases"/>
</dbReference>
<keyword evidence="5" id="KW-0479">Metal-binding</keyword>
<dbReference type="RefSeq" id="XP_022082653.1">
    <property type="nucleotide sequence ID" value="XM_022226961.1"/>
</dbReference>
<dbReference type="InterPro" id="IPR042098">
    <property type="entry name" value="TauD-like_sf"/>
</dbReference>
<organism evidence="12 13">
    <name type="scientific">Acanthaster planci</name>
    <name type="common">Crown-of-thorns starfish</name>
    <dbReference type="NCBI Taxonomy" id="133434"/>
    <lineage>
        <taxon>Eukaryota</taxon>
        <taxon>Metazoa</taxon>
        <taxon>Echinodermata</taxon>
        <taxon>Eleutherozoa</taxon>
        <taxon>Asterozoa</taxon>
        <taxon>Asteroidea</taxon>
        <taxon>Valvatacea</taxon>
        <taxon>Valvatida</taxon>
        <taxon>Acanthasteridae</taxon>
        <taxon>Acanthaster</taxon>
    </lineage>
</organism>
<keyword evidence="6" id="KW-0124">Carnitine biosynthesis</keyword>
<evidence type="ECO:0000259" key="11">
    <source>
        <dbReference type="Pfam" id="PF06155"/>
    </source>
</evidence>
<evidence type="ECO:0000256" key="4">
    <source>
        <dbReference type="ARBA" id="ARBA00008654"/>
    </source>
</evidence>